<feature type="compositionally biased region" description="Basic and acidic residues" evidence="1">
    <location>
        <begin position="129"/>
        <end position="143"/>
    </location>
</feature>
<comment type="caution">
    <text evidence="2">The sequence shown here is derived from an EMBL/GenBank/DDBJ whole genome shotgun (WGS) entry which is preliminary data.</text>
</comment>
<evidence type="ECO:0000256" key="1">
    <source>
        <dbReference type="SAM" id="MobiDB-lite"/>
    </source>
</evidence>
<feature type="compositionally biased region" description="Polar residues" evidence="1">
    <location>
        <begin position="1"/>
        <end position="11"/>
    </location>
</feature>
<feature type="region of interest" description="Disordered" evidence="1">
    <location>
        <begin position="99"/>
        <end position="118"/>
    </location>
</feature>
<feature type="compositionally biased region" description="Low complexity" evidence="1">
    <location>
        <begin position="75"/>
        <end position="86"/>
    </location>
</feature>
<dbReference type="InterPro" id="IPR012442">
    <property type="entry name" value="DUF1645_plant"/>
</dbReference>
<feature type="compositionally biased region" description="Basic and acidic residues" evidence="1">
    <location>
        <begin position="30"/>
        <end position="41"/>
    </location>
</feature>
<feature type="compositionally biased region" description="Low complexity" evidence="1">
    <location>
        <begin position="57"/>
        <end position="67"/>
    </location>
</feature>
<dbReference type="Proteomes" id="UP000824469">
    <property type="component" value="Unassembled WGS sequence"/>
</dbReference>
<dbReference type="PANTHER" id="PTHR33095">
    <property type="entry name" value="OS07G0619500 PROTEIN"/>
    <property type="match status" value="1"/>
</dbReference>
<gene>
    <name evidence="2" type="ORF">KI387_010560</name>
</gene>
<feature type="region of interest" description="Disordered" evidence="1">
    <location>
        <begin position="129"/>
        <end position="197"/>
    </location>
</feature>
<reference evidence="2 3" key="1">
    <citation type="journal article" date="2021" name="Nat. Plants">
        <title>The Taxus genome provides insights into paclitaxel biosynthesis.</title>
        <authorList>
            <person name="Xiong X."/>
            <person name="Gou J."/>
            <person name="Liao Q."/>
            <person name="Li Y."/>
            <person name="Zhou Q."/>
            <person name="Bi G."/>
            <person name="Li C."/>
            <person name="Du R."/>
            <person name="Wang X."/>
            <person name="Sun T."/>
            <person name="Guo L."/>
            <person name="Liang H."/>
            <person name="Lu P."/>
            <person name="Wu Y."/>
            <person name="Zhang Z."/>
            <person name="Ro D.K."/>
            <person name="Shang Y."/>
            <person name="Huang S."/>
            <person name="Yan J."/>
        </authorList>
    </citation>
    <scope>NUCLEOTIDE SEQUENCE [LARGE SCALE GENOMIC DNA]</scope>
    <source>
        <strain evidence="2">Ta-2019</strain>
    </source>
</reference>
<evidence type="ECO:0000313" key="3">
    <source>
        <dbReference type="Proteomes" id="UP000824469"/>
    </source>
</evidence>
<proteinExistence type="predicted"/>
<feature type="compositionally biased region" description="Low complexity" evidence="1">
    <location>
        <begin position="18"/>
        <end position="29"/>
    </location>
</feature>
<protein>
    <submittedName>
        <fullName evidence="2">Uncharacterized protein</fullName>
    </submittedName>
</protein>
<evidence type="ECO:0000313" key="2">
    <source>
        <dbReference type="EMBL" id="KAH9306156.1"/>
    </source>
</evidence>
<name>A0AA38KJC5_TAXCH</name>
<keyword evidence="3" id="KW-1185">Reference proteome</keyword>
<dbReference type="EMBL" id="JAHRHJ020000008">
    <property type="protein sequence ID" value="KAH9306156.1"/>
    <property type="molecule type" value="Genomic_DNA"/>
</dbReference>
<feature type="region of interest" description="Disordered" evidence="1">
    <location>
        <begin position="1"/>
        <end position="89"/>
    </location>
</feature>
<dbReference type="PANTHER" id="PTHR33095:SF57">
    <property type="entry name" value="EXPRESSED PROTEIN"/>
    <property type="match status" value="1"/>
</dbReference>
<feature type="compositionally biased region" description="Basic and acidic residues" evidence="1">
    <location>
        <begin position="152"/>
        <end position="161"/>
    </location>
</feature>
<organism evidence="2 3">
    <name type="scientific">Taxus chinensis</name>
    <name type="common">Chinese yew</name>
    <name type="synonym">Taxus wallichiana var. chinensis</name>
    <dbReference type="NCBI Taxonomy" id="29808"/>
    <lineage>
        <taxon>Eukaryota</taxon>
        <taxon>Viridiplantae</taxon>
        <taxon>Streptophyta</taxon>
        <taxon>Embryophyta</taxon>
        <taxon>Tracheophyta</taxon>
        <taxon>Spermatophyta</taxon>
        <taxon>Pinopsida</taxon>
        <taxon>Pinidae</taxon>
        <taxon>Conifers II</taxon>
        <taxon>Cupressales</taxon>
        <taxon>Taxaceae</taxon>
        <taxon>Taxus</taxon>
    </lineage>
</organism>
<feature type="compositionally biased region" description="Low complexity" evidence="1">
    <location>
        <begin position="180"/>
        <end position="191"/>
    </location>
</feature>
<sequence>MGGKSFTISMSETEEFTKNQQQKQKQQQESWKKPQREDSLIKSENFNGKAESKLPTSSSNNNGGNRCSRSDNCRPRSVSPPRTRVPYDWEEFSSIVIEPERGVHNSNDLPNKRRASRKWSFKDLLYRSSSEGRDQRKEIERMIVTRPPPVPAEKKTKDTKQADQLVAGKPINGRSGSRKPTTAAVSPASAPHDNNKKITVRKKVAVSVHELYYQANRAHAEELKRKSFLPYRQGLLGCLGSYPSTATQYTLQSSSYR</sequence>
<dbReference type="AlphaFoldDB" id="A0AA38KJC5"/>
<accession>A0AA38KJC5</accession>
<dbReference type="Pfam" id="PF07816">
    <property type="entry name" value="DUF1645"/>
    <property type="match status" value="1"/>
</dbReference>